<evidence type="ECO:0000256" key="2">
    <source>
        <dbReference type="ARBA" id="ARBA00022598"/>
    </source>
</evidence>
<dbReference type="HAMAP" id="MF_00193">
    <property type="entry name" value="NadE_ammonia_dep"/>
    <property type="match status" value="1"/>
</dbReference>
<dbReference type="RefSeq" id="WP_109605242.1">
    <property type="nucleotide sequence ID" value="NZ_QGGI01000013.1"/>
</dbReference>
<dbReference type="GO" id="GO:0004359">
    <property type="term" value="F:glutaminase activity"/>
    <property type="evidence" value="ECO:0007669"/>
    <property type="project" value="InterPro"/>
</dbReference>
<dbReference type="GO" id="GO:0008795">
    <property type="term" value="F:NAD+ synthase activity"/>
    <property type="evidence" value="ECO:0007669"/>
    <property type="project" value="UniProtKB-UniRule"/>
</dbReference>
<dbReference type="GO" id="GO:0005524">
    <property type="term" value="F:ATP binding"/>
    <property type="evidence" value="ECO:0007669"/>
    <property type="project" value="UniProtKB-UniRule"/>
</dbReference>
<dbReference type="Pfam" id="PF02540">
    <property type="entry name" value="NAD_synthase"/>
    <property type="match status" value="2"/>
</dbReference>
<feature type="binding site" evidence="8">
    <location>
        <position position="168"/>
    </location>
    <ligand>
        <name>ATP</name>
        <dbReference type="ChEBI" id="CHEBI:30616"/>
    </ligand>
</feature>
<evidence type="ECO:0000256" key="4">
    <source>
        <dbReference type="ARBA" id="ARBA00022741"/>
    </source>
</evidence>
<feature type="binding site" evidence="8">
    <location>
        <position position="219"/>
    </location>
    <ligand>
        <name>ATP</name>
        <dbReference type="ChEBI" id="CHEBI:30616"/>
    </ligand>
</feature>
<comment type="subunit">
    <text evidence="8">Homodimer.</text>
</comment>
<dbReference type="AlphaFoldDB" id="A0AA45HI81"/>
<evidence type="ECO:0000313" key="13">
    <source>
        <dbReference type="EMBL" id="PWJ90040.1"/>
    </source>
</evidence>
<keyword evidence="2 8" id="KW-0436">Ligase</keyword>
<feature type="binding site" evidence="8">
    <location>
        <begin position="27"/>
        <end position="34"/>
    </location>
    <ligand>
        <name>ATP</name>
        <dbReference type="ChEBI" id="CHEBI:30616"/>
    </ligand>
</feature>
<evidence type="ECO:0000313" key="14">
    <source>
        <dbReference type="Proteomes" id="UP000245921"/>
    </source>
</evidence>
<name>A0AA45HI81_9BACT</name>
<dbReference type="PANTHER" id="PTHR23090">
    <property type="entry name" value="NH 3 /GLUTAMINE-DEPENDENT NAD + SYNTHETASE"/>
    <property type="match status" value="1"/>
</dbReference>
<organism evidence="13 14">
    <name type="scientific">Oceanotoga teriensis</name>
    <dbReference type="NCBI Taxonomy" id="515440"/>
    <lineage>
        <taxon>Bacteria</taxon>
        <taxon>Thermotogati</taxon>
        <taxon>Thermotogota</taxon>
        <taxon>Thermotogae</taxon>
        <taxon>Petrotogales</taxon>
        <taxon>Petrotogaceae</taxon>
        <taxon>Oceanotoga</taxon>
    </lineage>
</organism>
<evidence type="ECO:0000256" key="6">
    <source>
        <dbReference type="ARBA" id="ARBA00022842"/>
    </source>
</evidence>
<dbReference type="PANTHER" id="PTHR23090:SF9">
    <property type="entry name" value="GLUTAMINE-DEPENDENT NAD(+) SYNTHETASE"/>
    <property type="match status" value="1"/>
</dbReference>
<comment type="catalytic activity">
    <reaction evidence="8 10">
        <text>deamido-NAD(+) + NH4(+) + ATP = AMP + diphosphate + NAD(+) + H(+)</text>
        <dbReference type="Rhea" id="RHEA:21188"/>
        <dbReference type="ChEBI" id="CHEBI:15378"/>
        <dbReference type="ChEBI" id="CHEBI:28938"/>
        <dbReference type="ChEBI" id="CHEBI:30616"/>
        <dbReference type="ChEBI" id="CHEBI:33019"/>
        <dbReference type="ChEBI" id="CHEBI:57540"/>
        <dbReference type="ChEBI" id="CHEBI:58437"/>
        <dbReference type="ChEBI" id="CHEBI:456215"/>
        <dbReference type="EC" id="6.3.1.5"/>
    </reaction>
</comment>
<dbReference type="Proteomes" id="UP000245921">
    <property type="component" value="Unassembled WGS sequence"/>
</dbReference>
<feature type="binding site" description="in other chain" evidence="8">
    <location>
        <position position="181"/>
    </location>
    <ligand>
        <name>deamido-NAD(+)</name>
        <dbReference type="ChEBI" id="CHEBI:58437"/>
        <note>ligand shared between two neighboring subunits</note>
    </ligand>
</feature>
<feature type="binding site" evidence="8">
    <location>
        <position position="197"/>
    </location>
    <ligand>
        <name>ATP</name>
        <dbReference type="ChEBI" id="CHEBI:30616"/>
    </ligand>
</feature>
<comment type="caution">
    <text evidence="13">The sequence shown here is derived from an EMBL/GenBank/DDBJ whole genome shotgun (WGS) entry which is preliminary data.</text>
</comment>
<feature type="binding site" evidence="8">
    <location>
        <position position="33"/>
    </location>
    <ligand>
        <name>Mg(2+)</name>
        <dbReference type="ChEBI" id="CHEBI:18420"/>
    </ligand>
</feature>
<comment type="pathway">
    <text evidence="8 11">Cofactor biosynthesis; NAD(+) biosynthesis; NAD(+) from deamido-NAD(+) (ammonia route): step 1/1.</text>
</comment>
<keyword evidence="3 8" id="KW-0479">Metal-binding</keyword>
<dbReference type="InterPro" id="IPR022926">
    <property type="entry name" value="NH(3)-dep_NAD(+)_synth"/>
</dbReference>
<dbReference type="GO" id="GO:0003952">
    <property type="term" value="F:NAD+ synthase (glutamine-hydrolyzing) activity"/>
    <property type="evidence" value="ECO:0007669"/>
    <property type="project" value="InterPro"/>
</dbReference>
<keyword evidence="4 8" id="KW-0547">Nucleotide-binding</keyword>
<protein>
    <recommendedName>
        <fullName evidence="8 10">NH(3)-dependent NAD(+) synthetase</fullName>
        <ecNumber evidence="8 10">6.3.1.5</ecNumber>
    </recommendedName>
</protein>
<evidence type="ECO:0000256" key="3">
    <source>
        <dbReference type="ARBA" id="ARBA00022723"/>
    </source>
</evidence>
<comment type="function">
    <text evidence="8">Catalyzes the ATP-dependent amidation of deamido-NAD to form NAD. Uses ammonia as a nitrogen source.</text>
</comment>
<dbReference type="Gene3D" id="3.40.50.620">
    <property type="entry name" value="HUPs"/>
    <property type="match status" value="1"/>
</dbReference>
<accession>A0AA45HI81</accession>
<evidence type="ECO:0000259" key="12">
    <source>
        <dbReference type="Pfam" id="PF02540"/>
    </source>
</evidence>
<evidence type="ECO:0000256" key="9">
    <source>
        <dbReference type="RuleBase" id="RU003811"/>
    </source>
</evidence>
<feature type="binding site" description="in other chain" evidence="8">
    <location>
        <position position="148"/>
    </location>
    <ligand>
        <name>deamido-NAD(+)</name>
        <dbReference type="ChEBI" id="CHEBI:58437"/>
        <note>ligand shared between two neighboring subunits</note>
    </ligand>
</feature>
<dbReference type="EMBL" id="QGGI01000013">
    <property type="protein sequence ID" value="PWJ90040.1"/>
    <property type="molecule type" value="Genomic_DNA"/>
</dbReference>
<proteinExistence type="inferred from homology"/>
<feature type="binding site" evidence="8">
    <location>
        <position position="173"/>
    </location>
    <ligand>
        <name>Mg(2+)</name>
        <dbReference type="ChEBI" id="CHEBI:18420"/>
    </ligand>
</feature>
<evidence type="ECO:0000256" key="7">
    <source>
        <dbReference type="ARBA" id="ARBA00023027"/>
    </source>
</evidence>
<keyword evidence="5 8" id="KW-0067">ATP-binding</keyword>
<comment type="similarity">
    <text evidence="1 8 9">Belongs to the NAD synthetase family.</text>
</comment>
<keyword evidence="6 8" id="KW-0460">Magnesium</keyword>
<reference evidence="13 14" key="1">
    <citation type="submission" date="2018-05" db="EMBL/GenBank/DDBJ databases">
        <title>Genomic Encyclopedia of Type Strains, Phase IV (KMG-IV): sequencing the most valuable type-strain genomes for metagenomic binning, comparative biology and taxonomic classification.</title>
        <authorList>
            <person name="Goeker M."/>
        </authorList>
    </citation>
    <scope>NUCLEOTIDE SEQUENCE [LARGE SCALE GENOMIC DNA]</scope>
    <source>
        <strain evidence="13 14">DSM 24906</strain>
    </source>
</reference>
<keyword evidence="14" id="KW-1185">Reference proteome</keyword>
<dbReference type="GO" id="GO:0046872">
    <property type="term" value="F:metal ion binding"/>
    <property type="evidence" value="ECO:0007669"/>
    <property type="project" value="UniProtKB-KW"/>
</dbReference>
<dbReference type="InterPro" id="IPR022310">
    <property type="entry name" value="NAD/GMP_synthase"/>
</dbReference>
<dbReference type="GO" id="GO:0009435">
    <property type="term" value="P:NAD+ biosynthetic process"/>
    <property type="evidence" value="ECO:0007669"/>
    <property type="project" value="UniProtKB-UniRule"/>
</dbReference>
<keyword evidence="7 8" id="KW-0520">NAD</keyword>
<evidence type="ECO:0000256" key="10">
    <source>
        <dbReference type="RuleBase" id="RU003812"/>
    </source>
</evidence>
<feature type="domain" description="NAD/GMP synthase" evidence="12">
    <location>
        <begin position="5"/>
        <end position="100"/>
    </location>
</feature>
<gene>
    <name evidence="8" type="primary">nadE</name>
    <name evidence="13" type="ORF">C7380_11328</name>
</gene>
<dbReference type="InterPro" id="IPR014729">
    <property type="entry name" value="Rossmann-like_a/b/a_fold"/>
</dbReference>
<sequence>MEKEVQKIKEFIYSFYSKYSYNGIIIGISGGIDSAVCAKLCVDSVGKESVFGLLLPERDSDKQTISDSKLVCDHLNIKYKIINLKPILKSMKVYKLQPPSFFIPRKIQEKYVKKRWANESPDTFISDLKDEGNKSFLEGLAYYRVKHRVRLNLLYFEAEKKGYCVAGTTNKTEEKSGFYVKYGDDSSDIEPLIHLYKTEVIEMANFLNIPDKIINKSPSPDLIPGITDEFAMGISYKDLDRILIKKEKNISLNDEDPKKVQRVDKILQSNIKRKIKNISLKRTDQ</sequence>
<feature type="binding site" evidence="8">
    <location>
        <position position="188"/>
    </location>
    <ligand>
        <name>deamido-NAD(+)</name>
        <dbReference type="ChEBI" id="CHEBI:58437"/>
        <note>ligand shared between two neighboring subunits</note>
    </ligand>
</feature>
<dbReference type="SUPFAM" id="SSF52402">
    <property type="entry name" value="Adenine nucleotide alpha hydrolases-like"/>
    <property type="match status" value="1"/>
</dbReference>
<evidence type="ECO:0000256" key="8">
    <source>
        <dbReference type="HAMAP-Rule" id="MF_00193"/>
    </source>
</evidence>
<dbReference type="CDD" id="cd00553">
    <property type="entry name" value="NAD_synthase"/>
    <property type="match status" value="1"/>
</dbReference>
<dbReference type="GO" id="GO:0005737">
    <property type="term" value="C:cytoplasm"/>
    <property type="evidence" value="ECO:0007669"/>
    <property type="project" value="InterPro"/>
</dbReference>
<dbReference type="InterPro" id="IPR003694">
    <property type="entry name" value="NAD_synthase"/>
</dbReference>
<evidence type="ECO:0000256" key="5">
    <source>
        <dbReference type="ARBA" id="ARBA00022840"/>
    </source>
</evidence>
<evidence type="ECO:0000256" key="11">
    <source>
        <dbReference type="RuleBase" id="RU004252"/>
    </source>
</evidence>
<evidence type="ECO:0000256" key="1">
    <source>
        <dbReference type="ARBA" id="ARBA00005859"/>
    </source>
</evidence>
<dbReference type="EC" id="6.3.1.5" evidence="8 10"/>
<comment type="caution">
    <text evidence="8">Lacks conserved residue(s) required for the propagation of feature annotation.</text>
</comment>
<dbReference type="NCBIfam" id="TIGR00552">
    <property type="entry name" value="nadE"/>
    <property type="match status" value="2"/>
</dbReference>
<feature type="domain" description="NAD/GMP synthase" evidence="12">
    <location>
        <begin position="138"/>
        <end position="276"/>
    </location>
</feature>